<evidence type="ECO:0000313" key="2">
    <source>
        <dbReference type="Proteomes" id="UP000221247"/>
    </source>
</evidence>
<dbReference type="RefSeq" id="YP_009791238.1">
    <property type="nucleotide sequence ID" value="NC_047838.1"/>
</dbReference>
<keyword evidence="2" id="KW-1185">Reference proteome</keyword>
<accession>A0A222YX93</accession>
<dbReference type="KEGG" id="vg:54981411"/>
<proteinExistence type="predicted"/>
<dbReference type="GeneID" id="54981411"/>
<sequence length="42" mass="5004">MDDLWSEIQDMPGEIFDLTELEENDTEMNIKCDEFNQSDYTV</sequence>
<reference evidence="1 2" key="1">
    <citation type="submission" date="2017-06" db="EMBL/GenBank/DDBJ databases">
        <authorList>
            <person name="Kim H.J."/>
            <person name="Triplett B.A."/>
        </authorList>
    </citation>
    <scope>NUCLEOTIDE SEQUENCE [LARGE SCALE GENOMIC DNA]</scope>
</reference>
<dbReference type="EMBL" id="MF351863">
    <property type="protein sequence ID" value="ASR76126.1"/>
    <property type="molecule type" value="Genomic_DNA"/>
</dbReference>
<evidence type="ECO:0000313" key="1">
    <source>
        <dbReference type="EMBL" id="ASR76126.1"/>
    </source>
</evidence>
<name>A0A222YX93_9CAUD</name>
<organism evidence="1 2">
    <name type="scientific">Synechococcus phage Bellamy</name>
    <dbReference type="NCBI Taxonomy" id="2023996"/>
    <lineage>
        <taxon>Viruses</taxon>
        <taxon>Duplodnaviria</taxon>
        <taxon>Heunggongvirae</taxon>
        <taxon>Uroviricota</taxon>
        <taxon>Caudoviricetes</taxon>
        <taxon>Pantevenvirales</taxon>
        <taxon>Kyanoviridae</taxon>
        <taxon>Bellamyvirus</taxon>
        <taxon>Bellamyvirus bellamy</taxon>
    </lineage>
</organism>
<dbReference type="Proteomes" id="UP000221247">
    <property type="component" value="Segment"/>
</dbReference>
<gene>
    <name evidence="1" type="primary">81</name>
    <name evidence="1" type="ORF">PBI_BELLAMY_81</name>
</gene>
<protein>
    <submittedName>
        <fullName evidence="1">Uncharacterized protein</fullName>
    </submittedName>
</protein>